<sequence length="167" mass="18430">MKKVLLVTTLAAPIILSATSASAQEVSATTKSSGELVQTNWEGEQNFHNKEEKERVRRDVGKTWNDSESGGANRNSSFNIDAGFGHLKLLFKNLSKYPVNVTLQHTDTDKMYLATTIDAKSSLNWKSWDEGFAQGIRTGQYIIQWSGGEHNVNGKVYGKLASDTGDF</sequence>
<feature type="chain" id="PRO_5004100458" evidence="1">
    <location>
        <begin position="24"/>
        <end position="167"/>
    </location>
</feature>
<comment type="caution">
    <text evidence="2">The sequence shown here is derived from an EMBL/GenBank/DDBJ whole genome shotgun (WGS) entry which is preliminary data.</text>
</comment>
<organism evidence="2 3">
    <name type="scientific">Paenibacillus popilliae ATCC 14706</name>
    <dbReference type="NCBI Taxonomy" id="1212764"/>
    <lineage>
        <taxon>Bacteria</taxon>
        <taxon>Bacillati</taxon>
        <taxon>Bacillota</taxon>
        <taxon>Bacilli</taxon>
        <taxon>Bacillales</taxon>
        <taxon>Paenibacillaceae</taxon>
        <taxon>Paenibacillus</taxon>
    </lineage>
</organism>
<dbReference type="EMBL" id="BALG01000483">
    <property type="protein sequence ID" value="GAC44443.1"/>
    <property type="molecule type" value="Genomic_DNA"/>
</dbReference>
<protein>
    <submittedName>
        <fullName evidence="2">Uncharacterized protein</fullName>
    </submittedName>
</protein>
<keyword evidence="1" id="KW-0732">Signal</keyword>
<accession>M9M8T1</accession>
<gene>
    <name evidence="2" type="ORF">PPOP_3848</name>
</gene>
<evidence type="ECO:0000256" key="1">
    <source>
        <dbReference type="SAM" id="SignalP"/>
    </source>
</evidence>
<proteinExistence type="predicted"/>
<reference evidence="2 3" key="1">
    <citation type="submission" date="2012-10" db="EMBL/GenBank/DDBJ databases">
        <title>Draft Genome Sequence of Paenibacillus popilliae ATCC 14706T.</title>
        <authorList>
            <person name="Iiyama K."/>
            <person name="Mori K."/>
            <person name="Mon H."/>
            <person name="Chieda Y."/>
            <person name="Lee J.M."/>
            <person name="Kusakabe T."/>
            <person name="Tashiro K."/>
            <person name="Asano S."/>
            <person name="Yasunaga-Aoki C."/>
            <person name="Shimizu S."/>
        </authorList>
    </citation>
    <scope>NUCLEOTIDE SEQUENCE [LARGE SCALE GENOMIC DNA]</scope>
    <source>
        <strain evidence="2 3">ATCC 14706</strain>
    </source>
</reference>
<dbReference type="OrthoDB" id="2663545at2"/>
<name>M9M8T1_PAEPP</name>
<evidence type="ECO:0000313" key="2">
    <source>
        <dbReference type="EMBL" id="GAC44443.1"/>
    </source>
</evidence>
<dbReference type="Proteomes" id="UP000029453">
    <property type="component" value="Unassembled WGS sequence"/>
</dbReference>
<feature type="signal peptide" evidence="1">
    <location>
        <begin position="1"/>
        <end position="23"/>
    </location>
</feature>
<evidence type="ECO:0000313" key="3">
    <source>
        <dbReference type="Proteomes" id="UP000029453"/>
    </source>
</evidence>
<dbReference type="AlphaFoldDB" id="M9M8T1"/>
<keyword evidence="3" id="KW-1185">Reference proteome</keyword>